<dbReference type="EMBL" id="RKMH01000002">
    <property type="protein sequence ID" value="RPA65812.1"/>
    <property type="molecule type" value="Genomic_DNA"/>
</dbReference>
<name>A0A3N4GSL8_9ACTN</name>
<dbReference type="Proteomes" id="UP000267536">
    <property type="component" value="Unassembled WGS sequence"/>
</dbReference>
<feature type="region of interest" description="Disordered" evidence="1">
    <location>
        <begin position="115"/>
        <end position="135"/>
    </location>
</feature>
<comment type="caution">
    <text evidence="2">The sequence shown here is derived from an EMBL/GenBank/DDBJ whole genome shotgun (WGS) entry which is preliminary data.</text>
</comment>
<dbReference type="AlphaFoldDB" id="A0A3N4GSL8"/>
<sequence>MTQPAHAAPEIVNAEVVEEKSPIRLKSLPTRMTLEELQLQIADKLGITPYVDINVGGRDYRVHGMQVMPDDALERINAMWQDKDLDPWPDDTPPRKVAVTDKDGKMTGEVIEVPRAGRPNTENPTIDGKTAPNPSARLARSIFGVEKYEQFKADGGESYMVAWVFNELNDIAKAKEDAEKGEADPKSPAPSDS</sequence>
<gene>
    <name evidence="2" type="ORF">EF294_03485</name>
</gene>
<protein>
    <submittedName>
        <fullName evidence="2">Uncharacterized protein</fullName>
    </submittedName>
</protein>
<keyword evidence="3" id="KW-1185">Reference proteome</keyword>
<evidence type="ECO:0000256" key="1">
    <source>
        <dbReference type="SAM" id="MobiDB-lite"/>
    </source>
</evidence>
<dbReference type="RefSeq" id="WP_123925640.1">
    <property type="nucleotide sequence ID" value="NZ_JBPSDP010000012.1"/>
</dbReference>
<accession>A0A3N4GSL8</accession>
<proteinExistence type="predicted"/>
<reference evidence="2 3" key="1">
    <citation type="submission" date="2018-11" db="EMBL/GenBank/DDBJ databases">
        <title>Draft genome sequence of Gordonia sp. RS15-1S isolated from rice stems.</title>
        <authorList>
            <person name="Muangham S."/>
        </authorList>
    </citation>
    <scope>NUCLEOTIDE SEQUENCE [LARGE SCALE GENOMIC DNA]</scope>
    <source>
        <strain evidence="2 3">RS15-1S</strain>
    </source>
</reference>
<organism evidence="2 3">
    <name type="scientific">Gordonia oryzae</name>
    <dbReference type="NCBI Taxonomy" id="2487349"/>
    <lineage>
        <taxon>Bacteria</taxon>
        <taxon>Bacillati</taxon>
        <taxon>Actinomycetota</taxon>
        <taxon>Actinomycetes</taxon>
        <taxon>Mycobacteriales</taxon>
        <taxon>Gordoniaceae</taxon>
        <taxon>Gordonia</taxon>
    </lineage>
</organism>
<evidence type="ECO:0000313" key="2">
    <source>
        <dbReference type="EMBL" id="RPA65812.1"/>
    </source>
</evidence>
<evidence type="ECO:0000313" key="3">
    <source>
        <dbReference type="Proteomes" id="UP000267536"/>
    </source>
</evidence>